<protein>
    <submittedName>
        <fullName evidence="5">Glycosyltransferase, GT2 family</fullName>
    </submittedName>
</protein>
<feature type="domain" description="Glycosyltransferase 2-like" evidence="4">
    <location>
        <begin position="11"/>
        <end position="117"/>
    </location>
</feature>
<accession>A0A146G4N7</accession>
<dbReference type="RefSeq" id="WP_084400107.1">
    <property type="nucleotide sequence ID" value="NZ_BDCO01000002.1"/>
</dbReference>
<keyword evidence="2" id="KW-0328">Glycosyltransferase</keyword>
<dbReference type="InterPro" id="IPR001173">
    <property type="entry name" value="Glyco_trans_2-like"/>
</dbReference>
<comment type="caution">
    <text evidence="5">The sequence shown here is derived from an EMBL/GenBank/DDBJ whole genome shotgun (WGS) entry which is preliminary data.</text>
</comment>
<dbReference type="OrthoDB" id="9771846at2"/>
<dbReference type="GO" id="GO:0016757">
    <property type="term" value="F:glycosyltransferase activity"/>
    <property type="evidence" value="ECO:0007669"/>
    <property type="project" value="UniProtKB-KW"/>
</dbReference>
<keyword evidence="6" id="KW-1185">Reference proteome</keyword>
<comment type="similarity">
    <text evidence="1">Belongs to the glycosyltransferase 2 family.</text>
</comment>
<dbReference type="Proteomes" id="UP000076023">
    <property type="component" value="Unassembled WGS sequence"/>
</dbReference>
<dbReference type="InParanoid" id="A0A146G4N7"/>
<dbReference type="PANTHER" id="PTHR43179:SF12">
    <property type="entry name" value="GALACTOFURANOSYLTRANSFERASE GLFT2"/>
    <property type="match status" value="1"/>
</dbReference>
<dbReference type="InterPro" id="IPR029044">
    <property type="entry name" value="Nucleotide-diphossugar_trans"/>
</dbReference>
<organism evidence="5 6">
    <name type="scientific">Terrimicrobium sacchariphilum</name>
    <dbReference type="NCBI Taxonomy" id="690879"/>
    <lineage>
        <taxon>Bacteria</taxon>
        <taxon>Pseudomonadati</taxon>
        <taxon>Verrucomicrobiota</taxon>
        <taxon>Terrimicrobiia</taxon>
        <taxon>Terrimicrobiales</taxon>
        <taxon>Terrimicrobiaceae</taxon>
        <taxon>Terrimicrobium</taxon>
    </lineage>
</organism>
<dbReference type="EMBL" id="BDCO01000002">
    <property type="protein sequence ID" value="GAT31746.1"/>
    <property type="molecule type" value="Genomic_DNA"/>
</dbReference>
<evidence type="ECO:0000256" key="1">
    <source>
        <dbReference type="ARBA" id="ARBA00006739"/>
    </source>
</evidence>
<evidence type="ECO:0000256" key="2">
    <source>
        <dbReference type="ARBA" id="ARBA00022676"/>
    </source>
</evidence>
<gene>
    <name evidence="5" type="ORF">TSACC_2140</name>
</gene>
<dbReference type="Pfam" id="PF00535">
    <property type="entry name" value="Glycos_transf_2"/>
    <property type="match status" value="1"/>
</dbReference>
<evidence type="ECO:0000313" key="5">
    <source>
        <dbReference type="EMBL" id="GAT31746.1"/>
    </source>
</evidence>
<dbReference type="AlphaFoldDB" id="A0A146G4N7"/>
<dbReference type="STRING" id="690879.TSACC_2140"/>
<evidence type="ECO:0000259" key="4">
    <source>
        <dbReference type="Pfam" id="PF00535"/>
    </source>
</evidence>
<proteinExistence type="inferred from homology"/>
<name>A0A146G4N7_TERSA</name>
<sequence length="316" mass="34504">MGAMTQGVVAVVVTYRRLPELRRLLDCLGRSTIPLLGCVISDHSPDGSVAKLANEARGLEIVVREDPSNPGPGAGWSNAAAKAIEHFGNEVSALWYLDDDVVPASDCLEILLRDIKGAAAIAPLLSDTEGALWAFPEPEEPDLRRMIRKAATPAEARLLIGDAPHPACWATGACLLVTRRAYERTGGHRSDFWLLGEDLEYSMRLASEGGLAFTCRTAVPHLPIPSDDTEAARRGGYVKFCSLLQNLSYLSFHSSHSRHMRSYLPGNYRRFFRTYGWGWTQIADATRCLLGGIVQGQPAGGSIGQRLRREIGNRHG</sequence>
<dbReference type="Gene3D" id="3.90.550.10">
    <property type="entry name" value="Spore Coat Polysaccharide Biosynthesis Protein SpsA, Chain A"/>
    <property type="match status" value="1"/>
</dbReference>
<keyword evidence="3 5" id="KW-0808">Transferase</keyword>
<evidence type="ECO:0000313" key="6">
    <source>
        <dbReference type="Proteomes" id="UP000076023"/>
    </source>
</evidence>
<dbReference type="SUPFAM" id="SSF53448">
    <property type="entry name" value="Nucleotide-diphospho-sugar transferases"/>
    <property type="match status" value="1"/>
</dbReference>
<reference evidence="6" key="1">
    <citation type="journal article" date="2017" name="Genome Announc.">
        <title>Draft Genome Sequence of Terrimicrobium sacchariphilum NM-5T, a Facultative Anaerobic Soil Bacterium of the Class Spartobacteria.</title>
        <authorList>
            <person name="Qiu Y.L."/>
            <person name="Tourlousse D.M."/>
            <person name="Matsuura N."/>
            <person name="Ohashi A."/>
            <person name="Sekiguchi Y."/>
        </authorList>
    </citation>
    <scope>NUCLEOTIDE SEQUENCE [LARGE SCALE GENOMIC DNA]</scope>
    <source>
        <strain evidence="6">NM-5</strain>
    </source>
</reference>
<dbReference type="PANTHER" id="PTHR43179">
    <property type="entry name" value="RHAMNOSYLTRANSFERASE WBBL"/>
    <property type="match status" value="1"/>
</dbReference>
<evidence type="ECO:0000256" key="3">
    <source>
        <dbReference type="ARBA" id="ARBA00022679"/>
    </source>
</evidence>